<dbReference type="InterPro" id="IPR017871">
    <property type="entry name" value="ABC_transporter-like_CS"/>
</dbReference>
<reference evidence="7 8" key="1">
    <citation type="submission" date="2024-06" db="EMBL/GenBank/DDBJ databases">
        <title>Sorghum-associated microbial communities from plants grown in Nebraska, USA.</title>
        <authorList>
            <person name="Schachtman D."/>
        </authorList>
    </citation>
    <scope>NUCLEOTIDE SEQUENCE [LARGE SCALE GENOMIC DNA]</scope>
    <source>
        <strain evidence="7 8">2814</strain>
    </source>
</reference>
<gene>
    <name evidence="7" type="ORF">ABIE19_001821</name>
</gene>
<dbReference type="PANTHER" id="PTHR42711:SF5">
    <property type="entry name" value="ABC TRANSPORTER ATP-BINDING PROTEIN NATA"/>
    <property type="match status" value="1"/>
</dbReference>
<name>A0ABV2RBD7_9CAUL</name>
<dbReference type="InterPro" id="IPR003593">
    <property type="entry name" value="AAA+_ATPase"/>
</dbReference>
<evidence type="ECO:0000256" key="1">
    <source>
        <dbReference type="ARBA" id="ARBA00005417"/>
    </source>
</evidence>
<accession>A0ABV2RBD7</accession>
<dbReference type="Pfam" id="PF00005">
    <property type="entry name" value="ABC_tran"/>
    <property type="match status" value="1"/>
</dbReference>
<dbReference type="Proteomes" id="UP001549313">
    <property type="component" value="Unassembled WGS sequence"/>
</dbReference>
<comment type="caution">
    <text evidence="7">The sequence shown here is derived from an EMBL/GenBank/DDBJ whole genome shotgun (WGS) entry which is preliminary data.</text>
</comment>
<keyword evidence="5 7" id="KW-0067">ATP-binding</keyword>
<evidence type="ECO:0000259" key="6">
    <source>
        <dbReference type="PROSITE" id="PS50893"/>
    </source>
</evidence>
<protein>
    <submittedName>
        <fullName evidence="7">ABC-2 type transport system ATP-binding protein</fullName>
    </submittedName>
</protein>
<keyword evidence="4" id="KW-0547">Nucleotide-binding</keyword>
<evidence type="ECO:0000313" key="8">
    <source>
        <dbReference type="Proteomes" id="UP001549313"/>
    </source>
</evidence>
<evidence type="ECO:0000256" key="4">
    <source>
        <dbReference type="ARBA" id="ARBA00022741"/>
    </source>
</evidence>
<dbReference type="Gene3D" id="3.40.50.300">
    <property type="entry name" value="P-loop containing nucleotide triphosphate hydrolases"/>
    <property type="match status" value="1"/>
</dbReference>
<dbReference type="PROSITE" id="PS50893">
    <property type="entry name" value="ABC_TRANSPORTER_2"/>
    <property type="match status" value="1"/>
</dbReference>
<proteinExistence type="inferred from homology"/>
<dbReference type="SUPFAM" id="SSF52540">
    <property type="entry name" value="P-loop containing nucleoside triphosphate hydrolases"/>
    <property type="match status" value="1"/>
</dbReference>
<comment type="similarity">
    <text evidence="1">Belongs to the ABC transporter superfamily.</text>
</comment>
<dbReference type="InterPro" id="IPR027417">
    <property type="entry name" value="P-loop_NTPase"/>
</dbReference>
<evidence type="ECO:0000256" key="3">
    <source>
        <dbReference type="ARBA" id="ARBA00022458"/>
    </source>
</evidence>
<keyword evidence="8" id="KW-1185">Reference proteome</keyword>
<dbReference type="PROSITE" id="PS00211">
    <property type="entry name" value="ABC_TRANSPORTER_1"/>
    <property type="match status" value="1"/>
</dbReference>
<keyword evidence="2" id="KW-0813">Transport</keyword>
<keyword evidence="3" id="KW-0536">Nodulation</keyword>
<feature type="domain" description="ABC transporter" evidence="6">
    <location>
        <begin position="24"/>
        <end position="258"/>
    </location>
</feature>
<organism evidence="7 8">
    <name type="scientific">Brevundimonas faecalis</name>
    <dbReference type="NCBI Taxonomy" id="947378"/>
    <lineage>
        <taxon>Bacteria</taxon>
        <taxon>Pseudomonadati</taxon>
        <taxon>Pseudomonadota</taxon>
        <taxon>Alphaproteobacteria</taxon>
        <taxon>Caulobacterales</taxon>
        <taxon>Caulobacteraceae</taxon>
        <taxon>Brevundimonas</taxon>
    </lineage>
</organism>
<dbReference type="PANTHER" id="PTHR42711">
    <property type="entry name" value="ABC TRANSPORTER ATP-BINDING PROTEIN"/>
    <property type="match status" value="1"/>
</dbReference>
<sequence>MPHASALRVNARMTETPALPVNAIEVRGLKKTYAGNKKSPPKTALRGVDLTVPRGSMFGLLGPNGAGKSTLINIIAGVVNKSEGSVRIWDRDIDHEARDARAALGVVPQEIVADVFFTPREALEVQAGFYGVPADERRSDELLAALGLSDKANAYVRALSGGMKRRLMVAKALVHNPPVLILDEPTAGVDVELRRQLWDYVRRINEEGVTVILTTHYLEEAQELCDTIAIINRGEVVACEPTQQLLKRLDTRNVVVTPETPPESLPVLNGFTVAPRANGAFVVTYRTGESSVEQVLTAVRAAGVTIKDIATEDPDLEDVFLAMTYGDASRPSPTQD</sequence>
<dbReference type="SMART" id="SM00382">
    <property type="entry name" value="AAA"/>
    <property type="match status" value="1"/>
</dbReference>
<evidence type="ECO:0000256" key="2">
    <source>
        <dbReference type="ARBA" id="ARBA00022448"/>
    </source>
</evidence>
<evidence type="ECO:0000313" key="7">
    <source>
        <dbReference type="EMBL" id="MET4683891.1"/>
    </source>
</evidence>
<dbReference type="InterPro" id="IPR050763">
    <property type="entry name" value="ABC_transporter_ATP-binding"/>
</dbReference>
<dbReference type="GO" id="GO:0005524">
    <property type="term" value="F:ATP binding"/>
    <property type="evidence" value="ECO:0007669"/>
    <property type="project" value="UniProtKB-KW"/>
</dbReference>
<evidence type="ECO:0000256" key="5">
    <source>
        <dbReference type="ARBA" id="ARBA00022840"/>
    </source>
</evidence>
<dbReference type="InterPro" id="IPR003439">
    <property type="entry name" value="ABC_transporter-like_ATP-bd"/>
</dbReference>
<dbReference type="EMBL" id="JBEPTF010000002">
    <property type="protein sequence ID" value="MET4683891.1"/>
    <property type="molecule type" value="Genomic_DNA"/>
</dbReference>